<name>A0A7X9ZMA3_STACP</name>
<dbReference type="Proteomes" id="UP000538955">
    <property type="component" value="Unassembled WGS sequence"/>
</dbReference>
<evidence type="ECO:0000313" key="2">
    <source>
        <dbReference type="EMBL" id="NMK53236.1"/>
    </source>
</evidence>
<keyword evidence="1" id="KW-0812">Transmembrane</keyword>
<keyword evidence="1" id="KW-0472">Membrane</keyword>
<keyword evidence="1" id="KW-1133">Transmembrane helix</keyword>
<keyword evidence="4" id="KW-1185">Reference proteome</keyword>
<feature type="transmembrane region" description="Helical" evidence="1">
    <location>
        <begin position="12"/>
        <end position="34"/>
    </location>
</feature>
<dbReference type="EMBL" id="JABBLX010000012">
    <property type="protein sequence ID" value="NMK97541.1"/>
    <property type="molecule type" value="Genomic_DNA"/>
</dbReference>
<evidence type="ECO:0000313" key="4">
    <source>
        <dbReference type="Proteomes" id="UP000538955"/>
    </source>
</evidence>
<comment type="caution">
    <text evidence="3">The sequence shown here is derived from an EMBL/GenBank/DDBJ whole genome shotgun (WGS) entry which is preliminary data.</text>
</comment>
<evidence type="ECO:0000256" key="1">
    <source>
        <dbReference type="SAM" id="Phobius"/>
    </source>
</evidence>
<dbReference type="InterPro" id="IPR016785">
    <property type="entry name" value="ComGD"/>
</dbReference>
<accession>A0A7X9ZMA3</accession>
<evidence type="ECO:0000313" key="5">
    <source>
        <dbReference type="Proteomes" id="UP000550736"/>
    </source>
</evidence>
<evidence type="ECO:0000313" key="3">
    <source>
        <dbReference type="EMBL" id="NMK97541.1"/>
    </source>
</evidence>
<dbReference type="NCBIfam" id="NF040982">
    <property type="entry name" value="ComGD"/>
    <property type="match status" value="1"/>
</dbReference>
<dbReference type="Proteomes" id="UP000550736">
    <property type="component" value="Unassembled WGS sequence"/>
</dbReference>
<dbReference type="PIRSF" id="PIRSF021292">
    <property type="entry name" value="Competence_ComGD"/>
    <property type="match status" value="1"/>
</dbReference>
<organism evidence="3 5">
    <name type="scientific">Staphylococcus capitis</name>
    <dbReference type="NCBI Taxonomy" id="29388"/>
    <lineage>
        <taxon>Bacteria</taxon>
        <taxon>Bacillati</taxon>
        <taxon>Bacillota</taxon>
        <taxon>Bacilli</taxon>
        <taxon>Bacillales</taxon>
        <taxon>Staphylococcaceae</taxon>
        <taxon>Staphylococcus</taxon>
    </lineage>
</organism>
<dbReference type="AlphaFoldDB" id="A0A7X9ZMA3"/>
<dbReference type="EMBL" id="JABBMI010000001">
    <property type="protein sequence ID" value="NMK53236.1"/>
    <property type="molecule type" value="Genomic_DNA"/>
</dbReference>
<dbReference type="GO" id="GO:0030420">
    <property type="term" value="P:establishment of competence for transformation"/>
    <property type="evidence" value="ECO:0007669"/>
    <property type="project" value="InterPro"/>
</dbReference>
<sequence>MVRLLRTKQYSAFTLVEMMLVLFTISVLLMTTLWSRSFMNVQMINEEHEIKQFITRLNYFKSKAIASQRSIALVFTNNSNVIQVVEEKGSKYKFKVPHGKITNIARINTLNFNREGNINRFGSLTIAMNKATYKIILHIEKGRIRYVKI</sequence>
<dbReference type="RefSeq" id="WP_023350202.1">
    <property type="nucleotide sequence ID" value="NZ_CP023966.1"/>
</dbReference>
<gene>
    <name evidence="3" type="ORF">HHM13_05470</name>
    <name evidence="2" type="ORF">HHM24_00540</name>
</gene>
<protein>
    <submittedName>
        <fullName evidence="3">Uncharacterized protein</fullName>
    </submittedName>
</protein>
<proteinExistence type="predicted"/>
<reference evidence="4 5" key="1">
    <citation type="submission" date="2020-04" db="EMBL/GenBank/DDBJ databases">
        <title>The Epidemiology and Molecular Characteristics of Linezolid-Resistant Staphylococcus capitis in Huashan Hospital, Shanghai.</title>
        <authorList>
            <person name="Ding L."/>
            <person name="Li P."/>
            <person name="Yang Y."/>
            <person name="Lin D."/>
            <person name="Xu X."/>
        </authorList>
    </citation>
    <scope>NUCLEOTIDE SEQUENCE [LARGE SCALE GENOMIC DNA]</scope>
    <source>
        <strain evidence="3 5">12-86</strain>
        <strain evidence="2 4">17-84</strain>
    </source>
</reference>